<dbReference type="Proteomes" id="UP000006346">
    <property type="component" value="Chromosome"/>
</dbReference>
<dbReference type="CDD" id="cd02165">
    <property type="entry name" value="NMNAT"/>
    <property type="match status" value="1"/>
</dbReference>
<dbReference type="HAMAP" id="MF_00244">
    <property type="entry name" value="NaMN_adenylyltr"/>
    <property type="match status" value="1"/>
</dbReference>
<dbReference type="eggNOG" id="COG1057">
    <property type="taxonomic scope" value="Bacteria"/>
</dbReference>
<dbReference type="GO" id="GO:0004515">
    <property type="term" value="F:nicotinate-nucleotide adenylyltransferase activity"/>
    <property type="evidence" value="ECO:0007669"/>
    <property type="project" value="UniProtKB-UniRule"/>
</dbReference>
<dbReference type="OrthoDB" id="5295945at2"/>
<evidence type="ECO:0000256" key="1">
    <source>
        <dbReference type="ARBA" id="ARBA00002324"/>
    </source>
</evidence>
<keyword evidence="4 11" id="KW-0662">Pyridine nucleotide biosynthesis</keyword>
<dbReference type="NCBIfam" id="TIGR00125">
    <property type="entry name" value="cyt_tran_rel"/>
    <property type="match status" value="1"/>
</dbReference>
<dbReference type="EMBL" id="CP003108">
    <property type="protein sequence ID" value="AET70436.1"/>
    <property type="molecule type" value="Genomic_DNA"/>
</dbReference>
<organism evidence="13 14">
    <name type="scientific">Desulfosporosinus orientis (strain ATCC 19365 / DSM 765 / NCIMB 8382 / VKM B-1628 / Singapore I)</name>
    <name type="common">Desulfotomaculum orientis</name>
    <dbReference type="NCBI Taxonomy" id="768706"/>
    <lineage>
        <taxon>Bacteria</taxon>
        <taxon>Bacillati</taxon>
        <taxon>Bacillota</taxon>
        <taxon>Clostridia</taxon>
        <taxon>Eubacteriales</taxon>
        <taxon>Desulfitobacteriaceae</taxon>
        <taxon>Desulfosporosinus</taxon>
    </lineage>
</organism>
<evidence type="ECO:0000313" key="14">
    <source>
        <dbReference type="Proteomes" id="UP000006346"/>
    </source>
</evidence>
<evidence type="ECO:0000256" key="4">
    <source>
        <dbReference type="ARBA" id="ARBA00022642"/>
    </source>
</evidence>
<sequence length="215" mass="25032">MTDLERLALQKREKPRLGIMGGTFDPIHYGHLVAAEMARAKFKLSKVLFIPTGTPPHKHRKDISAGPMRYEMVRRAIEDNEFFEISSLEIEREGPSYTVDTLRILHRTYPEHELYFITGSDALLEIFSWREAEEILRLIQFIGAARPGFDARDFFLKVQEEHPDTQEKIHYLEVPALAISSTDIRSRVQCGEPIRYLLPEAVRLYLEEMKLYVNK</sequence>
<evidence type="ECO:0000256" key="2">
    <source>
        <dbReference type="ARBA" id="ARBA00005019"/>
    </source>
</evidence>
<dbReference type="GO" id="GO:0005524">
    <property type="term" value="F:ATP binding"/>
    <property type="evidence" value="ECO:0007669"/>
    <property type="project" value="UniProtKB-KW"/>
</dbReference>
<evidence type="ECO:0000256" key="7">
    <source>
        <dbReference type="ARBA" id="ARBA00022741"/>
    </source>
</evidence>
<feature type="domain" description="Cytidyltransferase-like" evidence="12">
    <location>
        <begin position="19"/>
        <end position="187"/>
    </location>
</feature>
<proteinExistence type="inferred from homology"/>
<dbReference type="PANTHER" id="PTHR39321">
    <property type="entry name" value="NICOTINATE-NUCLEOTIDE ADENYLYLTRANSFERASE-RELATED"/>
    <property type="match status" value="1"/>
</dbReference>
<dbReference type="KEGG" id="dor:Desor_5043"/>
<dbReference type="PATRIC" id="fig|768706.3.peg.5134"/>
<gene>
    <name evidence="11" type="primary">nadD</name>
    <name evidence="13" type="ordered locus">Desor_5043</name>
</gene>
<dbReference type="RefSeq" id="WP_014187240.1">
    <property type="nucleotide sequence ID" value="NC_016584.1"/>
</dbReference>
<accession>G7WJJ9</accession>
<evidence type="ECO:0000256" key="10">
    <source>
        <dbReference type="ARBA" id="ARBA00048721"/>
    </source>
</evidence>
<evidence type="ECO:0000256" key="9">
    <source>
        <dbReference type="ARBA" id="ARBA00023027"/>
    </source>
</evidence>
<evidence type="ECO:0000256" key="3">
    <source>
        <dbReference type="ARBA" id="ARBA00009014"/>
    </source>
</evidence>
<dbReference type="Gene3D" id="3.40.50.620">
    <property type="entry name" value="HUPs"/>
    <property type="match status" value="1"/>
</dbReference>
<dbReference type="InterPro" id="IPR014729">
    <property type="entry name" value="Rossmann-like_a/b/a_fold"/>
</dbReference>
<evidence type="ECO:0000256" key="5">
    <source>
        <dbReference type="ARBA" id="ARBA00022679"/>
    </source>
</evidence>
<keyword evidence="8 11" id="KW-0067">ATP-binding</keyword>
<dbReference type="GO" id="GO:0009435">
    <property type="term" value="P:NAD+ biosynthetic process"/>
    <property type="evidence" value="ECO:0007669"/>
    <property type="project" value="UniProtKB-UniRule"/>
</dbReference>
<dbReference type="UniPathway" id="UPA00253">
    <property type="reaction ID" value="UER00332"/>
</dbReference>
<evidence type="ECO:0000256" key="8">
    <source>
        <dbReference type="ARBA" id="ARBA00022840"/>
    </source>
</evidence>
<protein>
    <recommendedName>
        <fullName evidence="11">Probable nicotinate-nucleotide adenylyltransferase</fullName>
        <ecNumber evidence="11">2.7.7.18</ecNumber>
    </recommendedName>
    <alternativeName>
        <fullName evidence="11">Deamido-NAD(+) diphosphorylase</fullName>
    </alternativeName>
    <alternativeName>
        <fullName evidence="11">Deamido-NAD(+) pyrophosphorylase</fullName>
    </alternativeName>
    <alternativeName>
        <fullName evidence="11">Nicotinate mononucleotide adenylyltransferase</fullName>
        <shortName evidence="11">NaMN adenylyltransferase</shortName>
    </alternativeName>
</protein>
<dbReference type="AlphaFoldDB" id="G7WJJ9"/>
<dbReference type="FunFam" id="3.40.50.620:FF:000039">
    <property type="entry name" value="Probable nicotinate-nucleotide adenylyltransferase"/>
    <property type="match status" value="1"/>
</dbReference>
<dbReference type="STRING" id="768706.Desor_5043"/>
<dbReference type="NCBIfam" id="NF000840">
    <property type="entry name" value="PRK00071.1-3"/>
    <property type="match status" value="1"/>
</dbReference>
<comment type="pathway">
    <text evidence="2 11">Cofactor biosynthesis; NAD(+) biosynthesis; deamido-NAD(+) from nicotinate D-ribonucleotide: step 1/1.</text>
</comment>
<dbReference type="InterPro" id="IPR004821">
    <property type="entry name" value="Cyt_trans-like"/>
</dbReference>
<reference evidence="13 14" key="2">
    <citation type="journal article" date="2012" name="J. Bacteriol.">
        <title>Complete genome sequences of Desulfosporosinus orientis DSM765T, Desulfosporosinus youngiae DSM17734T, Desulfosporosinus meridiei DSM13257T, and Desulfosporosinus acidiphilus DSM22704T.</title>
        <authorList>
            <person name="Pester M."/>
            <person name="Brambilla E."/>
            <person name="Alazard D."/>
            <person name="Rattei T."/>
            <person name="Weinmaier T."/>
            <person name="Han J."/>
            <person name="Lucas S."/>
            <person name="Lapidus A."/>
            <person name="Cheng J.F."/>
            <person name="Goodwin L."/>
            <person name="Pitluck S."/>
            <person name="Peters L."/>
            <person name="Ovchinnikova G."/>
            <person name="Teshima H."/>
            <person name="Detter J.C."/>
            <person name="Han C.S."/>
            <person name="Tapia R."/>
            <person name="Land M.L."/>
            <person name="Hauser L."/>
            <person name="Kyrpides N.C."/>
            <person name="Ivanova N.N."/>
            <person name="Pagani I."/>
            <person name="Huntmann M."/>
            <person name="Wei C.L."/>
            <person name="Davenport K.W."/>
            <person name="Daligault H."/>
            <person name="Chain P.S."/>
            <person name="Chen A."/>
            <person name="Mavromatis K."/>
            <person name="Markowitz V."/>
            <person name="Szeto E."/>
            <person name="Mikhailova N."/>
            <person name="Pati A."/>
            <person name="Wagner M."/>
            <person name="Woyke T."/>
            <person name="Ollivier B."/>
            <person name="Klenk H.P."/>
            <person name="Spring S."/>
            <person name="Loy A."/>
        </authorList>
    </citation>
    <scope>NUCLEOTIDE SEQUENCE [LARGE SCALE GENOMIC DNA]</scope>
    <source>
        <strain evidence="14">ATCC 19365 / DSM 765 / NCIMB 8382 / VKM B-1628</strain>
    </source>
</reference>
<reference evidence="14" key="1">
    <citation type="submission" date="2011-11" db="EMBL/GenBank/DDBJ databases">
        <title>Complete sequence of Desulfosporosinus orientis DSM 765.</title>
        <authorList>
            <person name="Lucas S."/>
            <person name="Han J."/>
            <person name="Lapidus A."/>
            <person name="Cheng J.-F."/>
            <person name="Goodwin L."/>
            <person name="Pitluck S."/>
            <person name="Peters L."/>
            <person name="Ovchinnikova G."/>
            <person name="Teshima H."/>
            <person name="Detter J.C."/>
            <person name="Han C."/>
            <person name="Tapia R."/>
            <person name="Land M."/>
            <person name="Hauser L."/>
            <person name="Kyrpides N."/>
            <person name="Ivanova N."/>
            <person name="Pagani I."/>
            <person name="Pester M."/>
            <person name="Spring S."/>
            <person name="Ollivier B."/>
            <person name="Rattei T."/>
            <person name="Klenk H.-P."/>
            <person name="Wagner M."/>
            <person name="Loy A."/>
            <person name="Woyke T."/>
        </authorList>
    </citation>
    <scope>NUCLEOTIDE SEQUENCE [LARGE SCALE GENOMIC DNA]</scope>
    <source>
        <strain evidence="14">ATCC 19365 / DSM 765 / NCIMB 8382 / VKM B-1628</strain>
    </source>
</reference>
<dbReference type="Pfam" id="PF01467">
    <property type="entry name" value="CTP_transf_like"/>
    <property type="match status" value="1"/>
</dbReference>
<dbReference type="NCBIfam" id="TIGR00482">
    <property type="entry name" value="nicotinate (nicotinamide) nucleotide adenylyltransferase"/>
    <property type="match status" value="1"/>
</dbReference>
<keyword evidence="14" id="KW-1185">Reference proteome</keyword>
<comment type="function">
    <text evidence="1 11">Catalyzes the reversible adenylation of nicotinate mononucleotide (NaMN) to nicotinic acid adenine dinucleotide (NaAD).</text>
</comment>
<dbReference type="InterPro" id="IPR005248">
    <property type="entry name" value="NadD/NMNAT"/>
</dbReference>
<dbReference type="HOGENOM" id="CLU_069765_1_1_9"/>
<keyword evidence="9 11" id="KW-0520">NAD</keyword>
<dbReference type="SUPFAM" id="SSF52374">
    <property type="entry name" value="Nucleotidylyl transferase"/>
    <property type="match status" value="1"/>
</dbReference>
<keyword evidence="6 11" id="KW-0548">Nucleotidyltransferase</keyword>
<evidence type="ECO:0000259" key="12">
    <source>
        <dbReference type="Pfam" id="PF01467"/>
    </source>
</evidence>
<evidence type="ECO:0000256" key="6">
    <source>
        <dbReference type="ARBA" id="ARBA00022695"/>
    </source>
</evidence>
<comment type="similarity">
    <text evidence="3 11">Belongs to the NadD family.</text>
</comment>
<keyword evidence="7 11" id="KW-0547">Nucleotide-binding</keyword>
<name>G7WJJ9_DESOD</name>
<keyword evidence="5 11" id="KW-0808">Transferase</keyword>
<comment type="catalytic activity">
    <reaction evidence="10 11">
        <text>nicotinate beta-D-ribonucleotide + ATP + H(+) = deamido-NAD(+) + diphosphate</text>
        <dbReference type="Rhea" id="RHEA:22860"/>
        <dbReference type="ChEBI" id="CHEBI:15378"/>
        <dbReference type="ChEBI" id="CHEBI:30616"/>
        <dbReference type="ChEBI" id="CHEBI:33019"/>
        <dbReference type="ChEBI" id="CHEBI:57502"/>
        <dbReference type="ChEBI" id="CHEBI:58437"/>
        <dbReference type="EC" id="2.7.7.18"/>
    </reaction>
</comment>
<dbReference type="EC" id="2.7.7.18" evidence="11"/>
<evidence type="ECO:0000313" key="13">
    <source>
        <dbReference type="EMBL" id="AET70436.1"/>
    </source>
</evidence>
<evidence type="ECO:0000256" key="11">
    <source>
        <dbReference type="HAMAP-Rule" id="MF_00244"/>
    </source>
</evidence>
<dbReference type="PANTHER" id="PTHR39321:SF3">
    <property type="entry name" value="PHOSPHOPANTETHEINE ADENYLYLTRANSFERASE"/>
    <property type="match status" value="1"/>
</dbReference>